<dbReference type="InterPro" id="IPR050143">
    <property type="entry name" value="TRIM/RBCC"/>
</dbReference>
<dbReference type="Gene3D" id="2.60.120.920">
    <property type="match status" value="1"/>
</dbReference>
<proteinExistence type="predicted"/>
<dbReference type="InterPro" id="IPR003879">
    <property type="entry name" value="Butyrophylin_SPRY"/>
</dbReference>
<comment type="caution">
    <text evidence="2">The sequence shown here is derived from an EMBL/GenBank/DDBJ whole genome shotgun (WGS) entry which is preliminary data.</text>
</comment>
<keyword evidence="2" id="KW-0436">Ligase</keyword>
<evidence type="ECO:0000259" key="1">
    <source>
        <dbReference type="PROSITE" id="PS50188"/>
    </source>
</evidence>
<dbReference type="InterPro" id="IPR043136">
    <property type="entry name" value="B30.2/SPRY_sf"/>
</dbReference>
<dbReference type="EMBL" id="VYZL01005906">
    <property type="protein sequence ID" value="NWR67563.1"/>
    <property type="molecule type" value="Genomic_DNA"/>
</dbReference>
<dbReference type="PANTHER" id="PTHR24103">
    <property type="entry name" value="E3 UBIQUITIN-PROTEIN LIGASE TRIM"/>
    <property type="match status" value="1"/>
</dbReference>
<dbReference type="OrthoDB" id="9049620at2759"/>
<dbReference type="Pfam" id="PF00622">
    <property type="entry name" value="SPRY"/>
    <property type="match status" value="1"/>
</dbReference>
<evidence type="ECO:0000313" key="2">
    <source>
        <dbReference type="EMBL" id="NWR67563.1"/>
    </source>
</evidence>
<accession>A0A7K4Z845</accession>
<dbReference type="Proteomes" id="UP000551127">
    <property type="component" value="Unassembled WGS sequence"/>
</dbReference>
<reference evidence="2 3" key="1">
    <citation type="submission" date="2019-09" db="EMBL/GenBank/DDBJ databases">
        <title>Bird 10,000 Genomes (B10K) Project - Family phase.</title>
        <authorList>
            <person name="Zhang G."/>
        </authorList>
    </citation>
    <scope>NUCLEOTIDE SEQUENCE [LARGE SCALE GENOMIC DNA]</scope>
    <source>
        <strain evidence="2">B10K-DU-012-80</strain>
    </source>
</reference>
<dbReference type="AlphaFoldDB" id="A0A7K4Z845"/>
<keyword evidence="3" id="KW-1185">Reference proteome</keyword>
<dbReference type="PROSITE" id="PS50188">
    <property type="entry name" value="B302_SPRY"/>
    <property type="match status" value="1"/>
</dbReference>
<dbReference type="InterPro" id="IPR001870">
    <property type="entry name" value="B30.2/SPRY"/>
</dbReference>
<dbReference type="GO" id="GO:0016874">
    <property type="term" value="F:ligase activity"/>
    <property type="evidence" value="ECO:0007669"/>
    <property type="project" value="UniProtKB-KW"/>
</dbReference>
<dbReference type="InterPro" id="IPR003877">
    <property type="entry name" value="SPRY_dom"/>
</dbReference>
<evidence type="ECO:0000313" key="3">
    <source>
        <dbReference type="Proteomes" id="UP000551127"/>
    </source>
</evidence>
<dbReference type="InterPro" id="IPR013320">
    <property type="entry name" value="ConA-like_dom_sf"/>
</dbReference>
<sequence>EGEGSGWAVGVAVEDIKRKSHVHPSPESGVWALGHNKGQLAAFTFSRTPLALPALPRRVWVCLDYEQGLVTFLSGDTGHEIF</sequence>
<dbReference type="PRINTS" id="PR01407">
    <property type="entry name" value="BUTYPHLNCDUF"/>
</dbReference>
<name>A0A7K4Z845_BUCAB</name>
<organism evidence="2 3">
    <name type="scientific">Bucorvus abyssinicus</name>
    <name type="common">Northern ground-hornbill</name>
    <name type="synonym">Abyssinian ground-hornbill</name>
    <dbReference type="NCBI Taxonomy" id="153643"/>
    <lineage>
        <taxon>Eukaryota</taxon>
        <taxon>Metazoa</taxon>
        <taxon>Chordata</taxon>
        <taxon>Craniata</taxon>
        <taxon>Vertebrata</taxon>
        <taxon>Euteleostomi</taxon>
        <taxon>Archelosauria</taxon>
        <taxon>Archosauria</taxon>
        <taxon>Dinosauria</taxon>
        <taxon>Saurischia</taxon>
        <taxon>Theropoda</taxon>
        <taxon>Coelurosauria</taxon>
        <taxon>Aves</taxon>
        <taxon>Neognathae</taxon>
        <taxon>Neoaves</taxon>
        <taxon>Telluraves</taxon>
        <taxon>Coraciimorphae</taxon>
        <taxon>Bucerotiformes</taxon>
        <taxon>Bucorvidae</taxon>
        <taxon>Bucorvus</taxon>
    </lineage>
</organism>
<dbReference type="SUPFAM" id="SSF49899">
    <property type="entry name" value="Concanavalin A-like lectins/glucanases"/>
    <property type="match status" value="1"/>
</dbReference>
<feature type="non-terminal residue" evidence="2">
    <location>
        <position position="1"/>
    </location>
</feature>
<protein>
    <submittedName>
        <fullName evidence="2">TRI38 ligase</fullName>
    </submittedName>
</protein>
<gene>
    <name evidence="2" type="primary">Trim38</name>
    <name evidence="2" type="ORF">BUCABY_R15683</name>
</gene>
<feature type="domain" description="B30.2/SPRY" evidence="1">
    <location>
        <begin position="1"/>
        <end position="82"/>
    </location>
</feature>
<feature type="non-terminal residue" evidence="2">
    <location>
        <position position="82"/>
    </location>
</feature>